<dbReference type="InterPro" id="IPR015406">
    <property type="entry name" value="GpJ_CSF"/>
</dbReference>
<feature type="transmembrane region" description="Helical" evidence="2">
    <location>
        <begin position="119"/>
        <end position="139"/>
    </location>
</feature>
<dbReference type="Pfam" id="PF13550">
    <property type="entry name" value="Phage-tail_3"/>
    <property type="match status" value="1"/>
</dbReference>
<evidence type="ECO:0000313" key="6">
    <source>
        <dbReference type="EMBL" id="POB00169.1"/>
    </source>
</evidence>
<dbReference type="InterPro" id="IPR013783">
    <property type="entry name" value="Ig-like_fold"/>
</dbReference>
<keyword evidence="2" id="KW-1133">Transmembrane helix</keyword>
<evidence type="ECO:0000259" key="3">
    <source>
        <dbReference type="Pfam" id="PF09327"/>
    </source>
</evidence>
<gene>
    <name evidence="6" type="ORF">C2134_02960</name>
</gene>
<dbReference type="InterPro" id="IPR053171">
    <property type="entry name" value="Viral_Tip_Attach_Protein"/>
</dbReference>
<proteinExistence type="predicted"/>
<dbReference type="EMBL" id="PPTF01000013">
    <property type="protein sequence ID" value="POB00169.1"/>
    <property type="molecule type" value="Genomic_DNA"/>
</dbReference>
<feature type="region of interest" description="Disordered" evidence="1">
    <location>
        <begin position="1186"/>
        <end position="1210"/>
    </location>
</feature>
<dbReference type="Pfam" id="PF09327">
    <property type="entry name" value="Phage_Tail_Tip"/>
    <property type="match status" value="1"/>
</dbReference>
<feature type="domain" description="Tip attachment protein J HDII-ins2" evidence="5">
    <location>
        <begin position="254"/>
        <end position="376"/>
    </location>
</feature>
<dbReference type="RefSeq" id="WP_103317446.1">
    <property type="nucleotide sequence ID" value="NZ_PPTF01000013.1"/>
</dbReference>
<keyword evidence="2" id="KW-0812">Transmembrane</keyword>
<feature type="domain" description="Tip attachment protein J central straight fiber" evidence="3">
    <location>
        <begin position="1222"/>
        <end position="1332"/>
    </location>
</feature>
<comment type="caution">
    <text evidence="6">The sequence shown here is derived from an EMBL/GenBank/DDBJ whole genome shotgun (WGS) entry which is preliminary data.</text>
</comment>
<accession>A0A2K4MSS6</accession>
<feature type="transmembrane region" description="Helical" evidence="2">
    <location>
        <begin position="91"/>
        <end position="113"/>
    </location>
</feature>
<dbReference type="Proteomes" id="UP000236416">
    <property type="component" value="Unassembled WGS sequence"/>
</dbReference>
<dbReference type="InterPro" id="IPR055385">
    <property type="entry name" value="GpJ_HDII-ins2"/>
</dbReference>
<evidence type="ECO:0000313" key="7">
    <source>
        <dbReference type="Proteomes" id="UP000236416"/>
    </source>
</evidence>
<feature type="domain" description="Tip attachment protein J" evidence="4">
    <location>
        <begin position="483"/>
        <end position="634"/>
    </location>
</feature>
<reference evidence="6 7" key="1">
    <citation type="submission" date="2018-01" db="EMBL/GenBank/DDBJ databases">
        <title>Genomic Sequence of Chromobacterium MWU13-2610 from wild cranberry bogs within the Cape Cod National Seashore.</title>
        <authorList>
            <person name="O'Hara-Hanley K."/>
            <person name="Soby S."/>
            <person name="Harrison A."/>
        </authorList>
    </citation>
    <scope>NUCLEOTIDE SEQUENCE [LARGE SCALE GENOMIC DNA]</scope>
    <source>
        <strain evidence="6 7">MWU13-2610</strain>
    </source>
</reference>
<keyword evidence="2" id="KW-0472">Membrane</keyword>
<dbReference type="PANTHER" id="PTHR36251">
    <property type="entry name" value="FELS-1 PROPHAGE HOST SPECIFICITY PROTEIN-RELATED"/>
    <property type="match status" value="1"/>
</dbReference>
<keyword evidence="7" id="KW-1185">Reference proteome</keyword>
<name>A0A2K4MSS6_9NEIS</name>
<dbReference type="PANTHER" id="PTHR36251:SF2">
    <property type="entry name" value="GIFSY-2 PROPHAGE HOST SPECIFICITY PROTEIN J, PHAGE LAMBDA"/>
    <property type="match status" value="1"/>
</dbReference>
<feature type="compositionally biased region" description="Polar residues" evidence="1">
    <location>
        <begin position="1189"/>
        <end position="1210"/>
    </location>
</feature>
<organism evidence="6 7">
    <name type="scientific">Chromobacterium sinusclupearum</name>
    <dbReference type="NCBI Taxonomy" id="2077146"/>
    <lineage>
        <taxon>Bacteria</taxon>
        <taxon>Pseudomonadati</taxon>
        <taxon>Pseudomonadota</taxon>
        <taxon>Betaproteobacteria</taxon>
        <taxon>Neisseriales</taxon>
        <taxon>Chromobacteriaceae</taxon>
        <taxon>Chromobacterium</taxon>
    </lineage>
</organism>
<evidence type="ECO:0008006" key="8">
    <source>
        <dbReference type="Google" id="ProtNLM"/>
    </source>
</evidence>
<dbReference type="Pfam" id="PF24801">
    <property type="entry name" value="FNIII-A_GpJ"/>
    <property type="match status" value="1"/>
</dbReference>
<evidence type="ECO:0000259" key="5">
    <source>
        <dbReference type="Pfam" id="PF24801"/>
    </source>
</evidence>
<evidence type="ECO:0000256" key="2">
    <source>
        <dbReference type="SAM" id="Phobius"/>
    </source>
</evidence>
<sequence>MAVTKPNLVHLPHPLTTAGRRVVYEDHLRNETLGGYLRRLQIEVDRGPLAVCVNGKPVADWRGYRLRRGDYVEVRAVVQGGGGARKVLRTVAMVALVVTAAAFGPAVGGFLGFSTQMGAMAAGTGLIMLGGSMLVNALLPPPMPEMPNLTGRGDASFSQNYALSGARNRARVFAPMPLVIGQRRFVPDAGGNPFTEFAGQDQYLYQVYHFGLQPDLQLSDFRIGDTPIGNYQGVEVMHAGQDGRLPPIFANVNTETGREVRNADGWVVRTLARDTVGIGVDLQGVAYYANDRGEMEARSVKAELQYRQLPDGMWQPYGGDPRGQYTLNGNSITPVRQTLMHGLPSAQYEIRVRKTSGDISSSRERNEFALAGLRAYRQDTTNYAGQRRVGLKIKASSQLNGAVDELSAYAAASCPVWTGSAWVTQQTTNPAWWFLWWARGAFDGQGRRMYGGGLPDARIDIEGIKAWAAWCDAKKLSVGLVLDRAYSIADVLTLIARCGRGRYTWQSGRLGVIWDAANLPVVAVFGPANIRAGSFRIEYSNDRTADEVIVNFSNRDKGYAVDQVRVPVPGVLTPTNPVTLDFVGCCDADMAGREANLIAASQLYHRRRVSWETDFEGLVATRGDVVLLSHDLASWSYSGRLLGGGRGQLKLDQVVPLGGSAWVGIRFPDGRYATYRVKPGSGASDTLQLRDLIPASDAGGPLPVPDESPDAVPYDWLWFYDAATQPGRRVKIVDVKPASDGVKFTAIDDRPEYYAAEGGQFASGGAAPGLPPALGFLRLSESSRLTGDGRRVAVVTAVWPPLRGAINYQLKFRRAGGAWAAVVVPDAAYSWDVDPQDLEVSVSAVLADGTLSAPAVAALKVQGHAVPPPRAAAFQAIGELMQITLRWSYPERADLRGVQIDASTDGKTWSRLVELAYPTVVWTHLGLAIGTTVQYQLRLVDSWGNVGDPVAASATVVRDVNILLDALQGAIDKGQLADSLRQPLERLPELDAQVQSAQQLGSQALNAAMQRVLEADWVDAENKQRFAVVRQDIRKVQDDAQQEVAARLQLAAKLDSTQAGLEDEKKARADAVSAVASSVESLAAKTDKSLAGVRVEIKAAADQAGAVSGRLEEFKSQTAQNLSGVTQQIKSATDAQSATAQKLESYQAQTAQQIAGVRNDISAATGPDSALVRDMQQRIAKARDDAVASANSLTEQRTGPGSALSQSIQQLGSRVGTSETTIQQQAQTINGLMGQWTVKIDRVQNGIAYSSGVVLNNGANGSAFAVLADKFYVAQPDASGARQVFTVGSINGRPAVGISGDLIADGTISGRRVIASESIDAGQINSRGLTIKDGSGNVVVSMDGMGAGYIKGKLNVGQIDTEGLRITRNGATVVDATGMDGAYIRNLMVDTLQIKGEAVTKNDIRTAGYSGNGNAGNNTVEFWFYCSDSGNLLVYGDQPTLMYGTTPVVSTLFADDRKVPLNNSGLMLMPVSAGQSVRVRLQVPLFSLSGYVYVRYGAMLLRR</sequence>
<dbReference type="InterPro" id="IPR032876">
    <property type="entry name" value="J_dom"/>
</dbReference>
<dbReference type="Gene3D" id="2.60.40.10">
    <property type="entry name" value="Immunoglobulins"/>
    <property type="match status" value="1"/>
</dbReference>
<dbReference type="NCBIfam" id="NF040662">
    <property type="entry name" value="attach_TipJ_rel"/>
    <property type="match status" value="1"/>
</dbReference>
<evidence type="ECO:0000259" key="4">
    <source>
        <dbReference type="Pfam" id="PF13550"/>
    </source>
</evidence>
<protein>
    <recommendedName>
        <fullName evidence="8">Tip attachment protein J domain-containing protein</fullName>
    </recommendedName>
</protein>
<evidence type="ECO:0000256" key="1">
    <source>
        <dbReference type="SAM" id="MobiDB-lite"/>
    </source>
</evidence>